<organism evidence="1 2">
    <name type="scientific">Paenibacillus macerans</name>
    <name type="common">Bacillus macerans</name>
    <dbReference type="NCBI Taxonomy" id="44252"/>
    <lineage>
        <taxon>Bacteria</taxon>
        <taxon>Bacillati</taxon>
        <taxon>Bacillota</taxon>
        <taxon>Bacilli</taxon>
        <taxon>Bacillales</taxon>
        <taxon>Paenibacillaceae</taxon>
        <taxon>Paenibacillus</taxon>
    </lineage>
</organism>
<accession>A0A090YRN1</accession>
<evidence type="ECO:0000313" key="2">
    <source>
        <dbReference type="Proteomes" id="UP000029278"/>
    </source>
</evidence>
<dbReference type="RefSeq" id="WP_051985654.1">
    <property type="nucleotide sequence ID" value="NZ_CP086393.1"/>
</dbReference>
<proteinExistence type="predicted"/>
<keyword evidence="2" id="KW-1185">Reference proteome</keyword>
<protein>
    <submittedName>
        <fullName evidence="1">Uncharacterized protein</fullName>
    </submittedName>
</protein>
<dbReference type="OrthoDB" id="2679415at2"/>
<dbReference type="Proteomes" id="UP000029278">
    <property type="component" value="Unassembled WGS sequence"/>
</dbReference>
<dbReference type="STRING" id="44252.DJ90_4471"/>
<sequence length="85" mass="10026">MKDEIQLLKTGQEELRLITSAIRDRQEETDAKLEALCLDVNHMHGDLVRIEQKLDENESELRGDVRFLNHRIADLEMEVEKLKNR</sequence>
<reference evidence="1 2" key="1">
    <citation type="submission" date="2014-04" db="EMBL/GenBank/DDBJ databases">
        <authorList>
            <person name="Bishop-Lilly K.A."/>
            <person name="Broomall S.M."/>
            <person name="Chain P.S."/>
            <person name="Chertkov O."/>
            <person name="Coyne S.R."/>
            <person name="Daligault H.E."/>
            <person name="Davenport K.W."/>
            <person name="Erkkila T."/>
            <person name="Frey K.G."/>
            <person name="Gibbons H.S."/>
            <person name="Gu W."/>
            <person name="Jaissle J."/>
            <person name="Johnson S.L."/>
            <person name="Koroleva G.I."/>
            <person name="Ladner J.T."/>
            <person name="Lo C.-C."/>
            <person name="Minogue T.D."/>
            <person name="Munk C."/>
            <person name="Palacios G.F."/>
            <person name="Redden C.L."/>
            <person name="Rosenzweig C.N."/>
            <person name="Scholz M.B."/>
            <person name="Teshima H."/>
            <person name="Xu Y."/>
        </authorList>
    </citation>
    <scope>NUCLEOTIDE SEQUENCE [LARGE SCALE GENOMIC DNA]</scope>
    <source>
        <strain evidence="1 2">8244</strain>
    </source>
</reference>
<name>A0A090YRN1_PAEMA</name>
<dbReference type="HOGENOM" id="CLU_175298_0_0_9"/>
<comment type="caution">
    <text evidence="1">The sequence shown here is derived from an EMBL/GenBank/DDBJ whole genome shotgun (WGS) entry which is preliminary data.</text>
</comment>
<gene>
    <name evidence="1" type="ORF">DJ90_4471</name>
</gene>
<dbReference type="EMBL" id="JMQA01000039">
    <property type="protein sequence ID" value="KFN00922.1"/>
    <property type="molecule type" value="Genomic_DNA"/>
</dbReference>
<dbReference type="GeneID" id="77008977"/>
<dbReference type="PATRIC" id="fig|44252.3.peg.4717"/>
<dbReference type="AlphaFoldDB" id="A0A090YRN1"/>
<evidence type="ECO:0000313" key="1">
    <source>
        <dbReference type="EMBL" id="KFN00922.1"/>
    </source>
</evidence>